<name>A0A0F9FP44_9ZZZZ</name>
<feature type="transmembrane region" description="Helical" evidence="1">
    <location>
        <begin position="27"/>
        <end position="47"/>
    </location>
</feature>
<gene>
    <name evidence="2" type="ORF">LCGC14_1929140</name>
</gene>
<dbReference type="AlphaFoldDB" id="A0A0F9FP44"/>
<proteinExistence type="predicted"/>
<keyword evidence="1" id="KW-1133">Transmembrane helix</keyword>
<protein>
    <submittedName>
        <fullName evidence="2">Uncharacterized protein</fullName>
    </submittedName>
</protein>
<reference evidence="2" key="1">
    <citation type="journal article" date="2015" name="Nature">
        <title>Complex archaea that bridge the gap between prokaryotes and eukaryotes.</title>
        <authorList>
            <person name="Spang A."/>
            <person name="Saw J.H."/>
            <person name="Jorgensen S.L."/>
            <person name="Zaremba-Niedzwiedzka K."/>
            <person name="Martijn J."/>
            <person name="Lind A.E."/>
            <person name="van Eijk R."/>
            <person name="Schleper C."/>
            <person name="Guy L."/>
            <person name="Ettema T.J."/>
        </authorList>
    </citation>
    <scope>NUCLEOTIDE SEQUENCE</scope>
</reference>
<sequence>MDLVAEDAFVRSTRERQSRRSRKVKKLVIILGVLLFVSVSCLVSIVASSVGEIYTTAESTIEDIAKNESHSSKKLADGDACVLSYGQGTWDAEAGLCVEFVLNTETPLPPTAVPVIPTAEPTEDILNIAYLLQAWDYFDSLGILADALIDDLMWITENLQIATDLEDIYALCALGEVNMSEGIEALRNLDPTDDLEVIHAMYLAGFGEWRQGMQACQAEDIVAFAAHTEAGLALVSTANDLVDIWEP</sequence>
<keyword evidence="1" id="KW-0812">Transmembrane</keyword>
<evidence type="ECO:0000256" key="1">
    <source>
        <dbReference type="SAM" id="Phobius"/>
    </source>
</evidence>
<accession>A0A0F9FP44</accession>
<keyword evidence="1" id="KW-0472">Membrane</keyword>
<comment type="caution">
    <text evidence="2">The sequence shown here is derived from an EMBL/GenBank/DDBJ whole genome shotgun (WGS) entry which is preliminary data.</text>
</comment>
<evidence type="ECO:0000313" key="2">
    <source>
        <dbReference type="EMBL" id="KKL87993.1"/>
    </source>
</evidence>
<organism evidence="2">
    <name type="scientific">marine sediment metagenome</name>
    <dbReference type="NCBI Taxonomy" id="412755"/>
    <lineage>
        <taxon>unclassified sequences</taxon>
        <taxon>metagenomes</taxon>
        <taxon>ecological metagenomes</taxon>
    </lineage>
</organism>
<dbReference type="EMBL" id="LAZR01020688">
    <property type="protein sequence ID" value="KKL87993.1"/>
    <property type="molecule type" value="Genomic_DNA"/>
</dbReference>